<dbReference type="InterPro" id="IPR014001">
    <property type="entry name" value="Helicase_ATP-bd"/>
</dbReference>
<dbReference type="SMART" id="SM00487">
    <property type="entry name" value="DEXDc"/>
    <property type="match status" value="1"/>
</dbReference>
<feature type="region of interest" description="Disordered" evidence="8">
    <location>
        <begin position="416"/>
        <end position="487"/>
    </location>
</feature>
<evidence type="ECO:0000259" key="10">
    <source>
        <dbReference type="PROSITE" id="PS51194"/>
    </source>
</evidence>
<dbReference type="EMBL" id="CAVNYO010000036">
    <property type="protein sequence ID" value="CAK5263211.1"/>
    <property type="molecule type" value="Genomic_DNA"/>
</dbReference>
<comment type="similarity">
    <text evidence="1">Belongs to the helicase family. RecQ subfamily.</text>
</comment>
<dbReference type="InterPro" id="IPR011545">
    <property type="entry name" value="DEAD/DEAH_box_helicase_dom"/>
</dbReference>
<dbReference type="Gene3D" id="3.40.50.300">
    <property type="entry name" value="P-loop containing nucleotide triphosphate hydrolases"/>
    <property type="match status" value="2"/>
</dbReference>
<dbReference type="PANTHER" id="PTHR13710">
    <property type="entry name" value="DNA HELICASE RECQ FAMILY MEMBER"/>
    <property type="match status" value="1"/>
</dbReference>
<keyword evidence="3" id="KW-0067">ATP-binding</keyword>
<keyword evidence="12" id="KW-1185">Reference proteome</keyword>
<dbReference type="CDD" id="cd18785">
    <property type="entry name" value="SF2_C"/>
    <property type="match status" value="1"/>
</dbReference>
<evidence type="ECO:0000256" key="4">
    <source>
        <dbReference type="ARBA" id="ARBA00023125"/>
    </source>
</evidence>
<feature type="region of interest" description="Disordered" evidence="8">
    <location>
        <begin position="723"/>
        <end position="749"/>
    </location>
</feature>
<feature type="compositionally biased region" description="Basic and acidic residues" evidence="8">
    <location>
        <begin position="417"/>
        <end position="440"/>
    </location>
</feature>
<dbReference type="PANTHER" id="PTHR13710:SF105">
    <property type="entry name" value="ATP-DEPENDENT DNA HELICASE Q1"/>
    <property type="match status" value="1"/>
</dbReference>
<evidence type="ECO:0000256" key="1">
    <source>
        <dbReference type="ARBA" id="ARBA00005446"/>
    </source>
</evidence>
<dbReference type="GO" id="GO:0005694">
    <property type="term" value="C:chromosome"/>
    <property type="evidence" value="ECO:0007669"/>
    <property type="project" value="TreeGrafter"/>
</dbReference>
<feature type="compositionally biased region" description="Basic residues" evidence="8">
    <location>
        <begin position="765"/>
        <end position="777"/>
    </location>
</feature>
<name>A0AAD2GT79_9AGAR</name>
<evidence type="ECO:0000313" key="12">
    <source>
        <dbReference type="Proteomes" id="UP001295794"/>
    </source>
</evidence>
<feature type="compositionally biased region" description="Polar residues" evidence="8">
    <location>
        <begin position="446"/>
        <end position="457"/>
    </location>
</feature>
<dbReference type="SUPFAM" id="SSF52540">
    <property type="entry name" value="P-loop containing nucleoside triphosphate hydrolases"/>
    <property type="match status" value="1"/>
</dbReference>
<dbReference type="GO" id="GO:0005524">
    <property type="term" value="F:ATP binding"/>
    <property type="evidence" value="ECO:0007669"/>
    <property type="project" value="UniProtKB-KW"/>
</dbReference>
<feature type="compositionally biased region" description="Basic and acidic residues" evidence="8">
    <location>
        <begin position="723"/>
        <end position="732"/>
    </location>
</feature>
<dbReference type="Pfam" id="PF00271">
    <property type="entry name" value="Helicase_C"/>
    <property type="match status" value="1"/>
</dbReference>
<organism evidence="11 12">
    <name type="scientific">Mycena citricolor</name>
    <dbReference type="NCBI Taxonomy" id="2018698"/>
    <lineage>
        <taxon>Eukaryota</taxon>
        <taxon>Fungi</taxon>
        <taxon>Dikarya</taxon>
        <taxon>Basidiomycota</taxon>
        <taxon>Agaricomycotina</taxon>
        <taxon>Agaricomycetes</taxon>
        <taxon>Agaricomycetidae</taxon>
        <taxon>Agaricales</taxon>
        <taxon>Marasmiineae</taxon>
        <taxon>Mycenaceae</taxon>
        <taxon>Mycena</taxon>
    </lineage>
</organism>
<dbReference type="Pfam" id="PF00270">
    <property type="entry name" value="DEAD"/>
    <property type="match status" value="1"/>
</dbReference>
<dbReference type="GO" id="GO:0043138">
    <property type="term" value="F:3'-5' DNA helicase activity"/>
    <property type="evidence" value="ECO:0007669"/>
    <property type="project" value="UniProtKB-EC"/>
</dbReference>
<keyword evidence="2" id="KW-0547">Nucleotide-binding</keyword>
<dbReference type="InterPro" id="IPR027417">
    <property type="entry name" value="P-loop_NTPase"/>
</dbReference>
<keyword evidence="5" id="KW-0413">Isomerase</keyword>
<evidence type="ECO:0000313" key="11">
    <source>
        <dbReference type="EMBL" id="CAK5263211.1"/>
    </source>
</evidence>
<gene>
    <name evidence="11" type="ORF">MYCIT1_LOCUS2529</name>
</gene>
<dbReference type="PROSITE" id="PS51192">
    <property type="entry name" value="HELICASE_ATP_BIND_1"/>
    <property type="match status" value="1"/>
</dbReference>
<evidence type="ECO:0000256" key="8">
    <source>
        <dbReference type="SAM" id="MobiDB-lite"/>
    </source>
</evidence>
<dbReference type="AlphaFoldDB" id="A0AAD2GT79"/>
<feature type="domain" description="Helicase ATP-binding" evidence="9">
    <location>
        <begin position="59"/>
        <end position="238"/>
    </location>
</feature>
<evidence type="ECO:0000256" key="6">
    <source>
        <dbReference type="ARBA" id="ARBA00034617"/>
    </source>
</evidence>
<reference evidence="11" key="1">
    <citation type="submission" date="2023-11" db="EMBL/GenBank/DDBJ databases">
        <authorList>
            <person name="De Vega J J."/>
            <person name="De Vega J J."/>
        </authorList>
    </citation>
    <scope>NUCLEOTIDE SEQUENCE</scope>
</reference>
<feature type="compositionally biased region" description="Acidic residues" evidence="8">
    <location>
        <begin position="463"/>
        <end position="472"/>
    </location>
</feature>
<dbReference type="PROSITE" id="PS51194">
    <property type="entry name" value="HELICASE_CTER"/>
    <property type="match status" value="1"/>
</dbReference>
<dbReference type="GO" id="GO:0003677">
    <property type="term" value="F:DNA binding"/>
    <property type="evidence" value="ECO:0007669"/>
    <property type="project" value="UniProtKB-KW"/>
</dbReference>
<protein>
    <recommendedName>
        <fullName evidence="7">DNA 3'-5' helicase</fullName>
        <ecNumber evidence="7">5.6.2.4</ecNumber>
    </recommendedName>
</protein>
<comment type="catalytic activity">
    <reaction evidence="6">
        <text>Couples ATP hydrolysis with the unwinding of duplex DNA by translocating in the 3'-5' direction.</text>
        <dbReference type="EC" id="5.6.2.4"/>
    </reaction>
</comment>
<dbReference type="EC" id="5.6.2.4" evidence="7"/>
<feature type="region of interest" description="Disordered" evidence="8">
    <location>
        <begin position="765"/>
        <end position="803"/>
    </location>
</feature>
<evidence type="ECO:0000256" key="7">
    <source>
        <dbReference type="ARBA" id="ARBA00034808"/>
    </source>
</evidence>
<dbReference type="GO" id="GO:0005737">
    <property type="term" value="C:cytoplasm"/>
    <property type="evidence" value="ECO:0007669"/>
    <property type="project" value="TreeGrafter"/>
</dbReference>
<feature type="domain" description="Helicase C-terminal" evidence="10">
    <location>
        <begin position="269"/>
        <end position="434"/>
    </location>
</feature>
<sequence>MLLPTEAPSLSASSIPPAFDWRTRHAFRWFEADQGFPKLRSRVRQFVDFELDNFQVECAARLLDGQDVLCINATGAGKSALIYIPLMVRDGTMSIVVSPTNCLQRDMARGMQKKGITCLAINSETLTAALLMEPPRDLWAMARSGLYRLVCLGPETLKSSQFDEFILDGNVRARLGLFAVDELHLGDEWGADFRPDFRVIASMNARCPEHTTHLGLSASIEPGRQLRACIRLMGLRPGYHIEKKDCERHTISLFMRPIKYTTSGLVFRDLDWLVPQELDRPSDVPKRLVFVQSIEQGHRVVLYLRTLLPRHLKPMAKTIIRHHHSLACPDCKVESMNMLYESGEDRNCLIHVSTDVLTVGVDIPALSDVVIFGKIGSLSTLVQRAGRPARERGSTGCAYVYVAKSDLNEAQSYIASEEGKRDHRTLKIKDTTSHVEEVHMGEGSNRRSSASHTQQVDGNVEQDGGEEQDDQCVEGRTDPIIPSHPTSCLSATLADKPTHTKSKVIDRASSTSLLLVFAAYLTHRCISRQLNMIYDNPGVNKDCGRCSSCVGDLIPKPRNLDSENLMPLRAQHLDMHNKAYSSITKLPGWMRLLGRDLKVLRVKILAAARRIQWASSRSDYMFVSACIFLPPTVMERIVTPEFLLLDSKEAFLAAVGDWKSAEKCGDAMWETVQQLVCEIGQQLKVRHEASLEKQRAARIHKSLVCLGLDKIKRVRLVVQDDPAHQPSERLVRSSDSGVSESVIPAAQEPGPVPPELFYAGVAKRKAVTQTGSRKRIRMDKENTKPDPSTLHKPKTARDRNSNI</sequence>
<evidence type="ECO:0000256" key="2">
    <source>
        <dbReference type="ARBA" id="ARBA00022741"/>
    </source>
</evidence>
<dbReference type="Proteomes" id="UP001295794">
    <property type="component" value="Unassembled WGS sequence"/>
</dbReference>
<comment type="caution">
    <text evidence="11">The sequence shown here is derived from an EMBL/GenBank/DDBJ whole genome shotgun (WGS) entry which is preliminary data.</text>
</comment>
<evidence type="ECO:0000259" key="9">
    <source>
        <dbReference type="PROSITE" id="PS51192"/>
    </source>
</evidence>
<evidence type="ECO:0000256" key="3">
    <source>
        <dbReference type="ARBA" id="ARBA00022840"/>
    </source>
</evidence>
<dbReference type="GO" id="GO:0000724">
    <property type="term" value="P:double-strand break repair via homologous recombination"/>
    <property type="evidence" value="ECO:0007669"/>
    <property type="project" value="TreeGrafter"/>
</dbReference>
<keyword evidence="4" id="KW-0238">DNA-binding</keyword>
<proteinExistence type="inferred from homology"/>
<evidence type="ECO:0000256" key="5">
    <source>
        <dbReference type="ARBA" id="ARBA00023235"/>
    </source>
</evidence>
<accession>A0AAD2GT79</accession>
<dbReference type="InterPro" id="IPR001650">
    <property type="entry name" value="Helicase_C-like"/>
</dbReference>
<dbReference type="GO" id="GO:0009378">
    <property type="term" value="F:four-way junction helicase activity"/>
    <property type="evidence" value="ECO:0007669"/>
    <property type="project" value="TreeGrafter"/>
</dbReference>